<keyword evidence="2" id="KW-0479">Metal-binding</keyword>
<evidence type="ECO:0000313" key="12">
    <source>
        <dbReference type="Proteomes" id="UP001182556"/>
    </source>
</evidence>
<dbReference type="Proteomes" id="UP001182556">
    <property type="component" value="Unassembled WGS sequence"/>
</dbReference>
<evidence type="ECO:0000313" key="11">
    <source>
        <dbReference type="EMBL" id="KAK1927434.1"/>
    </source>
</evidence>
<keyword evidence="8" id="KW-0175">Coiled coil</keyword>
<feature type="coiled-coil region" evidence="8">
    <location>
        <begin position="67"/>
        <end position="94"/>
    </location>
</feature>
<evidence type="ECO:0000256" key="1">
    <source>
        <dbReference type="ARBA" id="ARBA00004123"/>
    </source>
</evidence>
<dbReference type="Gene3D" id="4.10.240.10">
    <property type="entry name" value="Zn(2)-C6 fungal-type DNA-binding domain"/>
    <property type="match status" value="1"/>
</dbReference>
<dbReference type="InterPro" id="IPR036864">
    <property type="entry name" value="Zn2-C6_fun-type_DNA-bd_sf"/>
</dbReference>
<proteinExistence type="predicted"/>
<keyword evidence="6" id="KW-0804">Transcription</keyword>
<dbReference type="GO" id="GO:0005634">
    <property type="term" value="C:nucleus"/>
    <property type="evidence" value="ECO:0007669"/>
    <property type="project" value="UniProtKB-SubCell"/>
</dbReference>
<feature type="region of interest" description="Disordered" evidence="9">
    <location>
        <begin position="1"/>
        <end position="22"/>
    </location>
</feature>
<keyword evidence="3" id="KW-0862">Zinc</keyword>
<dbReference type="PROSITE" id="PS00463">
    <property type="entry name" value="ZN2_CY6_FUNGAL_1"/>
    <property type="match status" value="1"/>
</dbReference>
<evidence type="ECO:0000256" key="9">
    <source>
        <dbReference type="SAM" id="MobiDB-lite"/>
    </source>
</evidence>
<dbReference type="PANTHER" id="PTHR47782:SF7">
    <property type="entry name" value="PROTEIN STB5"/>
    <property type="match status" value="1"/>
</dbReference>
<feature type="region of interest" description="Disordered" evidence="9">
    <location>
        <begin position="637"/>
        <end position="658"/>
    </location>
</feature>
<dbReference type="AlphaFoldDB" id="A0AAD9FW98"/>
<dbReference type="SMART" id="SM00066">
    <property type="entry name" value="GAL4"/>
    <property type="match status" value="1"/>
</dbReference>
<comment type="caution">
    <text evidence="11">The sequence shown here is derived from an EMBL/GenBank/DDBJ whole genome shotgun (WGS) entry which is preliminary data.</text>
</comment>
<feature type="domain" description="Zn(2)-C6 fungal-type" evidence="10">
    <location>
        <begin position="24"/>
        <end position="54"/>
    </location>
</feature>
<dbReference type="GO" id="GO:0043565">
    <property type="term" value="F:sequence-specific DNA binding"/>
    <property type="evidence" value="ECO:0007669"/>
    <property type="project" value="TreeGrafter"/>
</dbReference>
<dbReference type="PROSITE" id="PS50048">
    <property type="entry name" value="ZN2_CY6_FUNGAL_2"/>
    <property type="match status" value="1"/>
</dbReference>
<dbReference type="SMART" id="SM00906">
    <property type="entry name" value="Fungal_trans"/>
    <property type="match status" value="1"/>
</dbReference>
<evidence type="ECO:0000256" key="4">
    <source>
        <dbReference type="ARBA" id="ARBA00023015"/>
    </source>
</evidence>
<reference evidence="11" key="1">
    <citation type="submission" date="2023-02" db="EMBL/GenBank/DDBJ databases">
        <title>Identification and recombinant expression of a fungal hydrolase from Papiliotrema laurentii that hydrolyzes apple cutin and clears colloidal polyester polyurethane.</title>
        <authorList>
            <consortium name="DOE Joint Genome Institute"/>
            <person name="Roman V.A."/>
            <person name="Bojanowski C."/>
            <person name="Crable B.R."/>
            <person name="Wagner D.N."/>
            <person name="Hung C.S."/>
            <person name="Nadeau L.J."/>
            <person name="Schratz L."/>
            <person name="Haridas S."/>
            <person name="Pangilinan J."/>
            <person name="Lipzen A."/>
            <person name="Na H."/>
            <person name="Yan M."/>
            <person name="Ng V."/>
            <person name="Grigoriev I.V."/>
            <person name="Spatafora J.W."/>
            <person name="Barlow D."/>
            <person name="Biffinger J."/>
            <person name="Kelley-Loughnane N."/>
            <person name="Varaljay V.A."/>
            <person name="Crookes-Goodson W.J."/>
        </authorList>
    </citation>
    <scope>NUCLEOTIDE SEQUENCE</scope>
    <source>
        <strain evidence="11">5307AH</strain>
    </source>
</reference>
<dbReference type="Pfam" id="PF00172">
    <property type="entry name" value="Zn_clus"/>
    <property type="match status" value="1"/>
</dbReference>
<feature type="compositionally biased region" description="Polar residues" evidence="9">
    <location>
        <begin position="640"/>
        <end position="653"/>
    </location>
</feature>
<dbReference type="EMBL" id="JAODAN010000001">
    <property type="protein sequence ID" value="KAK1927434.1"/>
    <property type="molecule type" value="Genomic_DNA"/>
</dbReference>
<evidence type="ECO:0000256" key="2">
    <source>
        <dbReference type="ARBA" id="ARBA00022723"/>
    </source>
</evidence>
<dbReference type="CDD" id="cd00067">
    <property type="entry name" value="GAL4"/>
    <property type="match status" value="1"/>
</dbReference>
<gene>
    <name evidence="11" type="ORF">DB88DRAFT_478016</name>
</gene>
<name>A0AAD9FW98_PAPLA</name>
<dbReference type="InterPro" id="IPR001138">
    <property type="entry name" value="Zn2Cys6_DnaBD"/>
</dbReference>
<evidence type="ECO:0000256" key="3">
    <source>
        <dbReference type="ARBA" id="ARBA00022833"/>
    </source>
</evidence>
<dbReference type="InterPro" id="IPR052202">
    <property type="entry name" value="Yeast_MetPath_Reg"/>
</dbReference>
<organism evidence="11 12">
    <name type="scientific">Papiliotrema laurentii</name>
    <name type="common">Cryptococcus laurentii</name>
    <dbReference type="NCBI Taxonomy" id="5418"/>
    <lineage>
        <taxon>Eukaryota</taxon>
        <taxon>Fungi</taxon>
        <taxon>Dikarya</taxon>
        <taxon>Basidiomycota</taxon>
        <taxon>Agaricomycotina</taxon>
        <taxon>Tremellomycetes</taxon>
        <taxon>Tremellales</taxon>
        <taxon>Rhynchogastremaceae</taxon>
        <taxon>Papiliotrema</taxon>
    </lineage>
</organism>
<dbReference type="GO" id="GO:0000981">
    <property type="term" value="F:DNA-binding transcription factor activity, RNA polymerase II-specific"/>
    <property type="evidence" value="ECO:0007669"/>
    <property type="project" value="InterPro"/>
</dbReference>
<keyword evidence="4" id="KW-0805">Transcription regulation</keyword>
<keyword evidence="7" id="KW-0539">Nucleus</keyword>
<evidence type="ECO:0000259" key="10">
    <source>
        <dbReference type="PROSITE" id="PS50048"/>
    </source>
</evidence>
<keyword evidence="5" id="KW-0238">DNA-binding</keyword>
<sequence length="707" mass="77896">MSPMRERSSSSPSTTGPYAGAHPACQNCKKKKKKCDRARPSCSYCIRTGYDCVYERLLTESAQRDANAKLLAEIASQKLEIAQLRQQVESLSRLTLTYAAESTGPTPPFAHPQNEPNTTSPMVPLVSRPVELYPSPTPQTTAAAAPTNAERMVIQLVNAEIDLGNTAQSLVGSVAQQLGIPWKEIVDQTSGPRLLHVPKFPTLASLPSKAMADIMVDKYFTYVNCFSPLLDYDVVQQDLAALYPTEPGVASLVAASPPVPDIRLFRMFMIFGIGYNLLPCALTDGVCDGGELRSCATAHFITALRGDDITCLTGIALYCALSMTDPSWVDPYQTVQFAAKLAVELNFHKDDPSLPQLERNKRQRVFWTIFGMDREISFALGRPTAIPENIIDNPLPQSVPDLPTIHSAFMPSHELFQQVVLLRRIQGIVLTDVYLSPRPGEDPEDASSRIHNEIDIWYEGLPHKVSLSSDPHPYFEVNYHLLLTRLYSPSPLIRQTTSGRMRTLRESSYKVIEMYGSMQEEHRVQRNHITLSQLASACTALVYTISERESVPGNIKLASWRRRALNQLESAERLFAGFCSQSAHADIYSNAFIKLTSGLKAKLNEQAPDVSHPRWVGRTSFSGQTPRPDVPVLGMEFKGPTSNGSNGPESTVSAVDLHNPLDDPSVSIPWSAWLQGTPSASPSASVQQNPSSIDSFLPEFNFGTFAS</sequence>
<evidence type="ECO:0000256" key="6">
    <source>
        <dbReference type="ARBA" id="ARBA00023163"/>
    </source>
</evidence>
<dbReference type="Pfam" id="PF04082">
    <property type="entry name" value="Fungal_trans"/>
    <property type="match status" value="1"/>
</dbReference>
<evidence type="ECO:0000256" key="8">
    <source>
        <dbReference type="SAM" id="Coils"/>
    </source>
</evidence>
<evidence type="ECO:0000256" key="7">
    <source>
        <dbReference type="ARBA" id="ARBA00023242"/>
    </source>
</evidence>
<dbReference type="GO" id="GO:0008270">
    <property type="term" value="F:zinc ion binding"/>
    <property type="evidence" value="ECO:0007669"/>
    <property type="project" value="InterPro"/>
</dbReference>
<dbReference type="InterPro" id="IPR007219">
    <property type="entry name" value="XnlR_reg_dom"/>
</dbReference>
<dbReference type="SUPFAM" id="SSF57701">
    <property type="entry name" value="Zn2/Cys6 DNA-binding domain"/>
    <property type="match status" value="1"/>
</dbReference>
<dbReference type="GO" id="GO:0006351">
    <property type="term" value="P:DNA-templated transcription"/>
    <property type="evidence" value="ECO:0007669"/>
    <property type="project" value="InterPro"/>
</dbReference>
<dbReference type="CDD" id="cd12148">
    <property type="entry name" value="fungal_TF_MHR"/>
    <property type="match status" value="1"/>
</dbReference>
<dbReference type="GO" id="GO:0045944">
    <property type="term" value="P:positive regulation of transcription by RNA polymerase II"/>
    <property type="evidence" value="ECO:0007669"/>
    <property type="project" value="TreeGrafter"/>
</dbReference>
<dbReference type="PANTHER" id="PTHR47782">
    <property type="entry name" value="ZN(II)2CYS6 TRANSCRIPTION FACTOR (EUROFUNG)-RELATED"/>
    <property type="match status" value="1"/>
</dbReference>
<comment type="subcellular location">
    <subcellularLocation>
        <location evidence="1">Nucleus</location>
    </subcellularLocation>
</comment>
<accession>A0AAD9FW98</accession>
<evidence type="ECO:0000256" key="5">
    <source>
        <dbReference type="ARBA" id="ARBA00023125"/>
    </source>
</evidence>
<protein>
    <recommendedName>
        <fullName evidence="10">Zn(2)-C6 fungal-type domain-containing protein</fullName>
    </recommendedName>
</protein>
<keyword evidence="12" id="KW-1185">Reference proteome</keyword>